<gene>
    <name evidence="9" type="ORF">M422DRAFT_209263</name>
</gene>
<keyword evidence="4 8" id="KW-0812">Transmembrane</keyword>
<feature type="transmembrane region" description="Helical" evidence="8">
    <location>
        <begin position="106"/>
        <end position="126"/>
    </location>
</feature>
<evidence type="ECO:0000256" key="3">
    <source>
        <dbReference type="ARBA" id="ARBA00022448"/>
    </source>
</evidence>
<dbReference type="InterPro" id="IPR003689">
    <property type="entry name" value="ZIP"/>
</dbReference>
<feature type="transmembrane region" description="Helical" evidence="8">
    <location>
        <begin position="316"/>
        <end position="337"/>
    </location>
</feature>
<dbReference type="Pfam" id="PF02535">
    <property type="entry name" value="Zip"/>
    <property type="match status" value="1"/>
</dbReference>
<dbReference type="Proteomes" id="UP000054279">
    <property type="component" value="Unassembled WGS sequence"/>
</dbReference>
<dbReference type="NCBIfam" id="TIGR00820">
    <property type="entry name" value="zip"/>
    <property type="match status" value="1"/>
</dbReference>
<keyword evidence="10" id="KW-1185">Reference proteome</keyword>
<proteinExistence type="inferred from homology"/>
<dbReference type="GO" id="GO:0005886">
    <property type="term" value="C:plasma membrane"/>
    <property type="evidence" value="ECO:0007669"/>
    <property type="project" value="TreeGrafter"/>
</dbReference>
<dbReference type="OrthoDB" id="448280at2759"/>
<reference evidence="9 10" key="1">
    <citation type="submission" date="2014-06" db="EMBL/GenBank/DDBJ databases">
        <title>Evolutionary Origins and Diversification of the Mycorrhizal Mutualists.</title>
        <authorList>
            <consortium name="DOE Joint Genome Institute"/>
            <consortium name="Mycorrhizal Genomics Consortium"/>
            <person name="Kohler A."/>
            <person name="Kuo A."/>
            <person name="Nagy L.G."/>
            <person name="Floudas D."/>
            <person name="Copeland A."/>
            <person name="Barry K.W."/>
            <person name="Cichocki N."/>
            <person name="Veneault-Fourrey C."/>
            <person name="LaButti K."/>
            <person name="Lindquist E.A."/>
            <person name="Lipzen A."/>
            <person name="Lundell T."/>
            <person name="Morin E."/>
            <person name="Murat C."/>
            <person name="Riley R."/>
            <person name="Ohm R."/>
            <person name="Sun H."/>
            <person name="Tunlid A."/>
            <person name="Henrissat B."/>
            <person name="Grigoriev I.V."/>
            <person name="Hibbett D.S."/>
            <person name="Martin F."/>
        </authorList>
    </citation>
    <scope>NUCLEOTIDE SEQUENCE [LARGE SCALE GENOMIC DNA]</scope>
    <source>
        <strain evidence="9 10">SS14</strain>
    </source>
</reference>
<evidence type="ECO:0000256" key="7">
    <source>
        <dbReference type="ARBA" id="ARBA00023136"/>
    </source>
</evidence>
<keyword evidence="5 8" id="KW-1133">Transmembrane helix</keyword>
<keyword evidence="7 8" id="KW-0472">Membrane</keyword>
<comment type="subcellular location">
    <subcellularLocation>
        <location evidence="1 8">Membrane</location>
        <topology evidence="1 8">Multi-pass membrane protein</topology>
    </subcellularLocation>
</comment>
<dbReference type="PANTHER" id="PTHR11040:SF32">
    <property type="entry name" value="ZINC-REGULATED TRANSPORTER 1"/>
    <property type="match status" value="1"/>
</dbReference>
<dbReference type="PANTHER" id="PTHR11040">
    <property type="entry name" value="ZINC/IRON TRANSPORTER"/>
    <property type="match status" value="1"/>
</dbReference>
<evidence type="ECO:0000256" key="5">
    <source>
        <dbReference type="ARBA" id="ARBA00022989"/>
    </source>
</evidence>
<evidence type="ECO:0000313" key="10">
    <source>
        <dbReference type="Proteomes" id="UP000054279"/>
    </source>
</evidence>
<evidence type="ECO:0000313" key="9">
    <source>
        <dbReference type="EMBL" id="KIJ41361.1"/>
    </source>
</evidence>
<evidence type="ECO:0000256" key="1">
    <source>
        <dbReference type="ARBA" id="ARBA00004141"/>
    </source>
</evidence>
<evidence type="ECO:0000256" key="6">
    <source>
        <dbReference type="ARBA" id="ARBA00023065"/>
    </source>
</evidence>
<feature type="transmembrane region" description="Helical" evidence="8">
    <location>
        <begin position="271"/>
        <end position="296"/>
    </location>
</feature>
<feature type="transmembrane region" description="Helical" evidence="8">
    <location>
        <begin position="63"/>
        <end position="86"/>
    </location>
</feature>
<accession>A0A0C9VTC7</accession>
<feature type="transmembrane region" description="Helical" evidence="8">
    <location>
        <begin position="32"/>
        <end position="51"/>
    </location>
</feature>
<dbReference type="HOGENOM" id="CLU_027089_0_2_1"/>
<feature type="transmembrane region" description="Helical" evidence="8">
    <location>
        <begin position="237"/>
        <end position="259"/>
    </location>
</feature>
<evidence type="ECO:0000256" key="4">
    <source>
        <dbReference type="ARBA" id="ARBA00022692"/>
    </source>
</evidence>
<evidence type="ECO:0000256" key="8">
    <source>
        <dbReference type="RuleBase" id="RU362088"/>
    </source>
</evidence>
<dbReference type="GO" id="GO:0005385">
    <property type="term" value="F:zinc ion transmembrane transporter activity"/>
    <property type="evidence" value="ECO:0007669"/>
    <property type="project" value="InterPro"/>
</dbReference>
<dbReference type="AlphaFoldDB" id="A0A0C9VTC7"/>
<feature type="transmembrane region" description="Helical" evidence="8">
    <location>
        <begin position="208"/>
        <end position="231"/>
    </location>
</feature>
<evidence type="ECO:0000256" key="2">
    <source>
        <dbReference type="ARBA" id="ARBA00006939"/>
    </source>
</evidence>
<comment type="similarity">
    <text evidence="2 8">Belongs to the ZIP transporter (TC 2.A.5) family.</text>
</comment>
<dbReference type="EMBL" id="KN837137">
    <property type="protein sequence ID" value="KIJ41361.1"/>
    <property type="molecule type" value="Genomic_DNA"/>
</dbReference>
<organism evidence="9 10">
    <name type="scientific">Sphaerobolus stellatus (strain SS14)</name>
    <dbReference type="NCBI Taxonomy" id="990650"/>
    <lineage>
        <taxon>Eukaryota</taxon>
        <taxon>Fungi</taxon>
        <taxon>Dikarya</taxon>
        <taxon>Basidiomycota</taxon>
        <taxon>Agaricomycotina</taxon>
        <taxon>Agaricomycetes</taxon>
        <taxon>Phallomycetidae</taxon>
        <taxon>Geastrales</taxon>
        <taxon>Sphaerobolaceae</taxon>
        <taxon>Sphaerobolus</taxon>
    </lineage>
</organism>
<sequence>MKSPYVQLDSAGSPSIECGSIDNEVTLLGLRVGSVFIIWACSTAGALFPILSKRSKYLSVPTMVYDFAKYFGSGVIIATAFIHLLAPAIDELTSPCLGIAWTEYPWALAISMGSVFGIFFLELTAFRWGSSKLASIGLQVHDPHGHDLGHSGAHVAHGPELPHMQTDEQELPTKQKDLPVDIITPTLDSQELGVSRERGVLDTAIAQVLGLAILEFGVLFHSVLIGLTLAVDEGFKVLFVVLIFHQTFEGLGLGTRLAFMNLSRPGSNSKLHWIAPAGALIYGISTPIGIGIGLGIRTTYNPGSTSASIVSGVLDSMSSGILLYTGLVELLAHEFLFNPEIHTISNTKLIFASVSMLTGAGLMALLGRWA</sequence>
<protein>
    <submittedName>
        <fullName evidence="9">Uncharacterized protein</fullName>
    </submittedName>
</protein>
<feature type="transmembrane region" description="Helical" evidence="8">
    <location>
        <begin position="349"/>
        <end position="369"/>
    </location>
</feature>
<keyword evidence="6 8" id="KW-0406">Ion transport</keyword>
<dbReference type="InterPro" id="IPR004698">
    <property type="entry name" value="Zn/Fe_permease_fun/pln"/>
</dbReference>
<name>A0A0C9VTC7_SPHS4</name>
<keyword evidence="3 8" id="KW-0813">Transport</keyword>